<proteinExistence type="inferred from homology"/>
<dbReference type="NCBIfam" id="TIGR00619">
    <property type="entry name" value="sbcd"/>
    <property type="match status" value="1"/>
</dbReference>
<dbReference type="Gene3D" id="3.60.21.10">
    <property type="match status" value="1"/>
</dbReference>
<keyword evidence="7" id="KW-0255">Endonuclease</keyword>
<evidence type="ECO:0000313" key="10">
    <source>
        <dbReference type="EMBL" id="GGG18619.1"/>
    </source>
</evidence>
<organism evidence="10 11">
    <name type="scientific">Caldovatus sediminis</name>
    <dbReference type="NCBI Taxonomy" id="2041189"/>
    <lineage>
        <taxon>Bacteria</taxon>
        <taxon>Pseudomonadati</taxon>
        <taxon>Pseudomonadota</taxon>
        <taxon>Alphaproteobacteria</taxon>
        <taxon>Acetobacterales</taxon>
        <taxon>Roseomonadaceae</taxon>
        <taxon>Caldovatus</taxon>
    </lineage>
</organism>
<evidence type="ECO:0000256" key="6">
    <source>
        <dbReference type="ARBA" id="ARBA00022839"/>
    </source>
</evidence>
<sequence length="381" mass="41033">MRLLHTADWHLGRSLAGASFLEDQAHLLRGQFLDILRETRPDALLIAGDVFDRAVPPVEAVELLDDILHEVVLGLRIPAVLIPGNHDATERLAFGARLMRAGGLHIADSALGAPIRFADAHGDVWVLPSGYASPLLLAELLGDETVACHDSGFAVICRRLRESCPPGARMVMVAHAFLADGLTSESERLLQVGGARAVSPARFAGFHYVALGHLHRPQAIGEDGRLRYAGSPLAYSFSEAGQRKSVTLVELDAAGAVRTEEIPLTPKRALRVVEGTLAEVLAMERPEDRADWLRVVLTDAGAVWGAMDRLREAYPNVLELAFARHETLDRDALAAGPSARAAADPLALVEEFHLALRARPLPDAARRIAREAIEAALAAEG</sequence>
<dbReference type="EMBL" id="BMKS01000001">
    <property type="protein sequence ID" value="GGG18619.1"/>
    <property type="molecule type" value="Genomic_DNA"/>
</dbReference>
<feature type="domain" description="Calcineurin-like phosphoesterase" evidence="8">
    <location>
        <begin position="1"/>
        <end position="151"/>
    </location>
</feature>
<dbReference type="Pfam" id="PF12320">
    <property type="entry name" value="SbcD_C"/>
    <property type="match status" value="1"/>
</dbReference>
<comment type="function">
    <text evidence="7">SbcCD cleaves DNA hairpin structures. These structures can inhibit DNA replication and are intermediates in certain DNA recombination reactions. The complex acts as a 3'-&gt;5' double strand exonuclease that can open hairpins. It also has a 5' single-strand endonuclease activity.</text>
</comment>
<dbReference type="GO" id="GO:0008408">
    <property type="term" value="F:3'-5' exonuclease activity"/>
    <property type="evidence" value="ECO:0007669"/>
    <property type="project" value="InterPro"/>
</dbReference>
<evidence type="ECO:0000259" key="9">
    <source>
        <dbReference type="Pfam" id="PF12320"/>
    </source>
</evidence>
<dbReference type="PANTHER" id="PTHR30337:SF0">
    <property type="entry name" value="NUCLEASE SBCCD SUBUNIT D"/>
    <property type="match status" value="1"/>
</dbReference>
<dbReference type="InterPro" id="IPR004843">
    <property type="entry name" value="Calcineurin-like_PHP"/>
</dbReference>
<dbReference type="RefSeq" id="WP_188897800.1">
    <property type="nucleotide sequence ID" value="NZ_BMKS01000001.1"/>
</dbReference>
<accession>A0A8J2Z860</accession>
<feature type="domain" description="Nuclease SbcCD subunit D C-terminal" evidence="9">
    <location>
        <begin position="267"/>
        <end position="352"/>
    </location>
</feature>
<dbReference type="Proteomes" id="UP000597507">
    <property type="component" value="Unassembled WGS sequence"/>
</dbReference>
<gene>
    <name evidence="7 10" type="primary">sbcD</name>
    <name evidence="10" type="ORF">GCM10010964_03570</name>
</gene>
<comment type="caution">
    <text evidence="10">The sequence shown here is derived from an EMBL/GenBank/DDBJ whole genome shotgun (WGS) entry which is preliminary data.</text>
</comment>
<dbReference type="SUPFAM" id="SSF56300">
    <property type="entry name" value="Metallo-dependent phosphatases"/>
    <property type="match status" value="1"/>
</dbReference>
<dbReference type="InterPro" id="IPR050535">
    <property type="entry name" value="DNA_Repair-Maintenance_Comp"/>
</dbReference>
<evidence type="ECO:0000313" key="11">
    <source>
        <dbReference type="Proteomes" id="UP000597507"/>
    </source>
</evidence>
<evidence type="ECO:0000256" key="1">
    <source>
        <dbReference type="ARBA" id="ARBA00010555"/>
    </source>
</evidence>
<keyword evidence="7" id="KW-0235">DNA replication</keyword>
<dbReference type="GO" id="GO:0006260">
    <property type="term" value="P:DNA replication"/>
    <property type="evidence" value="ECO:0007669"/>
    <property type="project" value="UniProtKB-KW"/>
</dbReference>
<dbReference type="InterPro" id="IPR004593">
    <property type="entry name" value="SbcD"/>
</dbReference>
<dbReference type="PANTHER" id="PTHR30337">
    <property type="entry name" value="COMPONENT OF ATP-DEPENDENT DSDNA EXONUCLEASE"/>
    <property type="match status" value="1"/>
</dbReference>
<keyword evidence="5 7" id="KW-0378">Hydrolase</keyword>
<evidence type="ECO:0000256" key="7">
    <source>
        <dbReference type="RuleBase" id="RU363069"/>
    </source>
</evidence>
<dbReference type="GO" id="GO:0006310">
    <property type="term" value="P:DNA recombination"/>
    <property type="evidence" value="ECO:0007669"/>
    <property type="project" value="UniProtKB-KW"/>
</dbReference>
<reference evidence="10 11" key="1">
    <citation type="journal article" date="2014" name="Int. J. Syst. Evol. Microbiol.">
        <title>Complete genome sequence of Corynebacterium casei LMG S-19264T (=DSM 44701T), isolated from a smear-ripened cheese.</title>
        <authorList>
            <consortium name="US DOE Joint Genome Institute (JGI-PGF)"/>
            <person name="Walter F."/>
            <person name="Albersmeier A."/>
            <person name="Kalinowski J."/>
            <person name="Ruckert C."/>
        </authorList>
    </citation>
    <scope>NUCLEOTIDE SEQUENCE [LARGE SCALE GENOMIC DNA]</scope>
    <source>
        <strain evidence="10 11">CGMCC 1.16330</strain>
    </source>
</reference>
<name>A0A8J2Z860_9PROT</name>
<dbReference type="InterPro" id="IPR029052">
    <property type="entry name" value="Metallo-depent_PP-like"/>
</dbReference>
<dbReference type="Pfam" id="PF00149">
    <property type="entry name" value="Metallophos"/>
    <property type="match status" value="1"/>
</dbReference>
<keyword evidence="4 7" id="KW-0540">Nuclease</keyword>
<keyword evidence="11" id="KW-1185">Reference proteome</keyword>
<evidence type="ECO:0000256" key="2">
    <source>
        <dbReference type="ARBA" id="ARBA00011322"/>
    </source>
</evidence>
<dbReference type="InterPro" id="IPR041796">
    <property type="entry name" value="Mre11_N"/>
</dbReference>
<comment type="similarity">
    <text evidence="1 7">Belongs to the SbcD family.</text>
</comment>
<dbReference type="InterPro" id="IPR026843">
    <property type="entry name" value="SbcD_C"/>
</dbReference>
<evidence type="ECO:0000259" key="8">
    <source>
        <dbReference type="Pfam" id="PF00149"/>
    </source>
</evidence>
<dbReference type="GO" id="GO:0004519">
    <property type="term" value="F:endonuclease activity"/>
    <property type="evidence" value="ECO:0007669"/>
    <property type="project" value="UniProtKB-KW"/>
</dbReference>
<comment type="subunit">
    <text evidence="2 7">Heterodimer of SbcC and SbcD.</text>
</comment>
<keyword evidence="7" id="KW-0233">DNA recombination</keyword>
<dbReference type="CDD" id="cd00840">
    <property type="entry name" value="MPP_Mre11_N"/>
    <property type="match status" value="1"/>
</dbReference>
<dbReference type="AlphaFoldDB" id="A0A8J2Z860"/>
<evidence type="ECO:0000256" key="3">
    <source>
        <dbReference type="ARBA" id="ARBA00013365"/>
    </source>
</evidence>
<protein>
    <recommendedName>
        <fullName evidence="3 7">Nuclease SbcCD subunit D</fullName>
    </recommendedName>
</protein>
<evidence type="ECO:0000256" key="4">
    <source>
        <dbReference type="ARBA" id="ARBA00022722"/>
    </source>
</evidence>
<keyword evidence="6 7" id="KW-0269">Exonuclease</keyword>
<evidence type="ECO:0000256" key="5">
    <source>
        <dbReference type="ARBA" id="ARBA00022801"/>
    </source>
</evidence>